<evidence type="ECO:0000313" key="2">
    <source>
        <dbReference type="EnsemblMetazoa" id="GAUT028171-PA"/>
    </source>
</evidence>
<proteinExistence type="predicted"/>
<evidence type="ECO:0000313" key="3">
    <source>
        <dbReference type="Proteomes" id="UP000078200"/>
    </source>
</evidence>
<organism evidence="2 3">
    <name type="scientific">Glossina austeni</name>
    <name type="common">Savannah tsetse fly</name>
    <dbReference type="NCBI Taxonomy" id="7395"/>
    <lineage>
        <taxon>Eukaryota</taxon>
        <taxon>Metazoa</taxon>
        <taxon>Ecdysozoa</taxon>
        <taxon>Arthropoda</taxon>
        <taxon>Hexapoda</taxon>
        <taxon>Insecta</taxon>
        <taxon>Pterygota</taxon>
        <taxon>Neoptera</taxon>
        <taxon>Endopterygota</taxon>
        <taxon>Diptera</taxon>
        <taxon>Brachycera</taxon>
        <taxon>Muscomorpha</taxon>
        <taxon>Hippoboscoidea</taxon>
        <taxon>Glossinidae</taxon>
        <taxon>Glossina</taxon>
    </lineage>
</organism>
<dbReference type="VEuPathDB" id="VectorBase:GAUT028171"/>
<dbReference type="EnsemblMetazoa" id="GAUT028171-RA">
    <property type="protein sequence ID" value="GAUT028171-PA"/>
    <property type="gene ID" value="GAUT028171"/>
</dbReference>
<name>A0A1A9V789_GLOAU</name>
<keyword evidence="1" id="KW-0812">Transmembrane</keyword>
<sequence length="186" mass="21428">MHSGVDLRNLIRGINMGAVLCEFNLIAIAFTYLSQHRRLKTEPLQRRYFWQIAAGNKADLADFVMRKDTTFAGSISGNCLIYEYGYATDQQLHNSKKIFAAFKLFFGGMYATSTDNCCKLWQRTDEFCLLHLDQIMEFNESFQAVQLNTDDGSDDILFNISKKCTKQSLHVILIHDTQSYYVEKSF</sequence>
<feature type="transmembrane region" description="Helical" evidence="1">
    <location>
        <begin position="12"/>
        <end position="33"/>
    </location>
</feature>
<accession>A0A1A9V789</accession>
<protein>
    <submittedName>
        <fullName evidence="2">Uncharacterized protein</fullName>
    </submittedName>
</protein>
<keyword evidence="1" id="KW-0472">Membrane</keyword>
<evidence type="ECO:0000256" key="1">
    <source>
        <dbReference type="SAM" id="Phobius"/>
    </source>
</evidence>
<keyword evidence="1" id="KW-1133">Transmembrane helix</keyword>
<dbReference type="Proteomes" id="UP000078200">
    <property type="component" value="Unassembled WGS sequence"/>
</dbReference>
<dbReference type="AlphaFoldDB" id="A0A1A9V789"/>
<reference evidence="2" key="1">
    <citation type="submission" date="2020-05" db="UniProtKB">
        <authorList>
            <consortium name="EnsemblMetazoa"/>
        </authorList>
    </citation>
    <scope>IDENTIFICATION</scope>
    <source>
        <strain evidence="2">TTRI</strain>
    </source>
</reference>
<keyword evidence="3" id="KW-1185">Reference proteome</keyword>